<accession>A0A6B1FBC5</accession>
<protein>
    <recommendedName>
        <fullName evidence="4">Protein PsbN</fullName>
    </recommendedName>
</protein>
<dbReference type="EMBL" id="VYDO01000284">
    <property type="protein sequence ID" value="MYG39066.1"/>
    <property type="molecule type" value="Genomic_DNA"/>
</dbReference>
<dbReference type="Pfam" id="PF02468">
    <property type="entry name" value="PsbN"/>
    <property type="match status" value="1"/>
</dbReference>
<comment type="caution">
    <text evidence="4">Originally thought to be a component of PSII; based on experiments in Synechocystis, N.tabacum and barley, and its absence from PSII in T.elongatus and T.vulcanus, this is probably not true.</text>
</comment>
<comment type="function">
    <text evidence="4">May play a role in photosystem I and II biogenesis.</text>
</comment>
<gene>
    <name evidence="4 5" type="primary">psbN</name>
    <name evidence="5" type="ORF">F4162_08975</name>
</gene>
<organism evidence="5">
    <name type="scientific">Synechococcus sp. SB0676_bin_10</name>
    <dbReference type="NCBI Taxonomy" id="2604869"/>
    <lineage>
        <taxon>Bacteria</taxon>
        <taxon>Bacillati</taxon>
        <taxon>Cyanobacteriota</taxon>
        <taxon>Cyanophyceae</taxon>
        <taxon>Synechococcales</taxon>
        <taxon>Synechococcaceae</taxon>
        <taxon>Synechococcus</taxon>
    </lineage>
</organism>
<evidence type="ECO:0000313" key="5">
    <source>
        <dbReference type="EMBL" id="MYG39066.1"/>
    </source>
</evidence>
<dbReference type="HAMAP" id="MF_00293">
    <property type="entry name" value="PSII_PsbN"/>
    <property type="match status" value="1"/>
</dbReference>
<comment type="subcellular location">
    <subcellularLocation>
        <location evidence="4">Cellular thylakoid membrane</location>
        <topology evidence="4">Single-pass membrane protein</topology>
    </subcellularLocation>
</comment>
<keyword evidence="3 4" id="KW-0472">Membrane</keyword>
<dbReference type="AlphaFoldDB" id="A0A6B1FBC5"/>
<evidence type="ECO:0000256" key="1">
    <source>
        <dbReference type="ARBA" id="ARBA00022692"/>
    </source>
</evidence>
<keyword evidence="4" id="KW-0793">Thylakoid</keyword>
<dbReference type="GO" id="GO:0015979">
    <property type="term" value="P:photosynthesis"/>
    <property type="evidence" value="ECO:0007669"/>
    <property type="project" value="InterPro"/>
</dbReference>
<dbReference type="GO" id="GO:0031676">
    <property type="term" value="C:plasma membrane-derived thylakoid membrane"/>
    <property type="evidence" value="ECO:0007669"/>
    <property type="project" value="UniProtKB-SubCell"/>
</dbReference>
<comment type="caution">
    <text evidence="5">The sequence shown here is derived from an EMBL/GenBank/DDBJ whole genome shotgun (WGS) entry which is preliminary data.</text>
</comment>
<evidence type="ECO:0000256" key="3">
    <source>
        <dbReference type="ARBA" id="ARBA00023136"/>
    </source>
</evidence>
<comment type="similarity">
    <text evidence="4">Belongs to the PsbN family.</text>
</comment>
<name>A0A6B1FBC5_9SYNE</name>
<keyword evidence="2 4" id="KW-1133">Transmembrane helix</keyword>
<sequence length="49" mass="4959">MSQVLTLSPGLGLGLAVLAVLVGLTGFGIYTAFGPPAQGLSDPFDDHED</sequence>
<reference evidence="5" key="1">
    <citation type="submission" date="2019-09" db="EMBL/GenBank/DDBJ databases">
        <title>Characterisation of the sponge microbiome using genome-centric metagenomics.</title>
        <authorList>
            <person name="Engelberts J.P."/>
            <person name="Robbins S.J."/>
            <person name="De Goeij J.M."/>
            <person name="Aranda M."/>
            <person name="Bell S.C."/>
            <person name="Webster N.S."/>
        </authorList>
    </citation>
    <scope>NUCLEOTIDE SEQUENCE</scope>
    <source>
        <strain evidence="5">SB0676_bin_10</strain>
    </source>
</reference>
<evidence type="ECO:0000256" key="4">
    <source>
        <dbReference type="HAMAP-Rule" id="MF_00293"/>
    </source>
</evidence>
<dbReference type="NCBIfam" id="NF009650">
    <property type="entry name" value="PRK13183.1"/>
    <property type="match status" value="1"/>
</dbReference>
<feature type="transmembrane region" description="Helical" evidence="4">
    <location>
        <begin position="12"/>
        <end position="33"/>
    </location>
</feature>
<proteinExistence type="inferred from homology"/>
<evidence type="ECO:0000256" key="2">
    <source>
        <dbReference type="ARBA" id="ARBA00022989"/>
    </source>
</evidence>
<dbReference type="InterPro" id="IPR003398">
    <property type="entry name" value="PSII_PsbN"/>
</dbReference>
<keyword evidence="1 4" id="KW-0812">Transmembrane</keyword>